<dbReference type="AlphaFoldDB" id="A0AAN6W805"/>
<reference evidence="2" key="2">
    <citation type="submission" date="2023-05" db="EMBL/GenBank/DDBJ databases">
        <authorList>
            <consortium name="Lawrence Berkeley National Laboratory"/>
            <person name="Steindorff A."/>
            <person name="Hensen N."/>
            <person name="Bonometti L."/>
            <person name="Westerberg I."/>
            <person name="Brannstrom I.O."/>
            <person name="Guillou S."/>
            <person name="Cros-Aarteil S."/>
            <person name="Calhoun S."/>
            <person name="Haridas S."/>
            <person name="Kuo A."/>
            <person name="Mondo S."/>
            <person name="Pangilinan J."/>
            <person name="Riley R."/>
            <person name="Labutti K."/>
            <person name="Andreopoulos B."/>
            <person name="Lipzen A."/>
            <person name="Chen C."/>
            <person name="Yanf M."/>
            <person name="Daum C."/>
            <person name="Ng V."/>
            <person name="Clum A."/>
            <person name="Ohm R."/>
            <person name="Martin F."/>
            <person name="Silar P."/>
            <person name="Natvig D."/>
            <person name="Lalanne C."/>
            <person name="Gautier V."/>
            <person name="Ament-Velasquez S.L."/>
            <person name="Kruys A."/>
            <person name="Hutchinson M.I."/>
            <person name="Powell A.J."/>
            <person name="Barry K."/>
            <person name="Miller A.N."/>
            <person name="Grigoriev I.V."/>
            <person name="Debuchy R."/>
            <person name="Gladieux P."/>
            <person name="Thoren M.H."/>
            <person name="Johannesson H."/>
        </authorList>
    </citation>
    <scope>NUCLEOTIDE SEQUENCE</scope>
    <source>
        <strain evidence="2">CBS 892.96</strain>
    </source>
</reference>
<reference evidence="2" key="1">
    <citation type="journal article" date="2023" name="Mol. Phylogenet. Evol.">
        <title>Genome-scale phylogeny and comparative genomics of the fungal order Sordariales.</title>
        <authorList>
            <person name="Hensen N."/>
            <person name="Bonometti L."/>
            <person name="Westerberg I."/>
            <person name="Brannstrom I.O."/>
            <person name="Guillou S."/>
            <person name="Cros-Aarteil S."/>
            <person name="Calhoun S."/>
            <person name="Haridas S."/>
            <person name="Kuo A."/>
            <person name="Mondo S."/>
            <person name="Pangilinan J."/>
            <person name="Riley R."/>
            <person name="LaButti K."/>
            <person name="Andreopoulos B."/>
            <person name="Lipzen A."/>
            <person name="Chen C."/>
            <person name="Yan M."/>
            <person name="Daum C."/>
            <person name="Ng V."/>
            <person name="Clum A."/>
            <person name="Steindorff A."/>
            <person name="Ohm R.A."/>
            <person name="Martin F."/>
            <person name="Silar P."/>
            <person name="Natvig D.O."/>
            <person name="Lalanne C."/>
            <person name="Gautier V."/>
            <person name="Ament-Velasquez S.L."/>
            <person name="Kruys A."/>
            <person name="Hutchinson M.I."/>
            <person name="Powell A.J."/>
            <person name="Barry K."/>
            <person name="Miller A.N."/>
            <person name="Grigoriev I.V."/>
            <person name="Debuchy R."/>
            <person name="Gladieux P."/>
            <person name="Hiltunen Thoren M."/>
            <person name="Johannesson H."/>
        </authorList>
    </citation>
    <scope>NUCLEOTIDE SEQUENCE</scope>
    <source>
        <strain evidence="2">CBS 892.96</strain>
    </source>
</reference>
<sequence length="94" mass="10626">MSRKAKVGPESKKTTSIIDWAPIASFPYFSTISFSGLFSFGPHPFTHFSRCPVFFLLLFCSFFKRGWQGFPKTLANTHDKPIPTSGEVTSWKIC</sequence>
<keyword evidence="3" id="KW-1185">Reference proteome</keyword>
<organism evidence="2 3">
    <name type="scientific">Triangularia setosa</name>
    <dbReference type="NCBI Taxonomy" id="2587417"/>
    <lineage>
        <taxon>Eukaryota</taxon>
        <taxon>Fungi</taxon>
        <taxon>Dikarya</taxon>
        <taxon>Ascomycota</taxon>
        <taxon>Pezizomycotina</taxon>
        <taxon>Sordariomycetes</taxon>
        <taxon>Sordariomycetidae</taxon>
        <taxon>Sordariales</taxon>
        <taxon>Podosporaceae</taxon>
        <taxon>Triangularia</taxon>
    </lineage>
</organism>
<feature type="transmembrane region" description="Helical" evidence="1">
    <location>
        <begin position="20"/>
        <end position="41"/>
    </location>
</feature>
<accession>A0AAN6W805</accession>
<keyword evidence="1" id="KW-0472">Membrane</keyword>
<evidence type="ECO:0000313" key="3">
    <source>
        <dbReference type="Proteomes" id="UP001302321"/>
    </source>
</evidence>
<feature type="transmembrane region" description="Helical" evidence="1">
    <location>
        <begin position="47"/>
        <end position="63"/>
    </location>
</feature>
<proteinExistence type="predicted"/>
<protein>
    <submittedName>
        <fullName evidence="2">Uncharacterized protein</fullName>
    </submittedName>
</protein>
<evidence type="ECO:0000313" key="2">
    <source>
        <dbReference type="EMBL" id="KAK4176925.1"/>
    </source>
</evidence>
<dbReference type="Proteomes" id="UP001302321">
    <property type="component" value="Unassembled WGS sequence"/>
</dbReference>
<keyword evidence="1" id="KW-0812">Transmembrane</keyword>
<keyword evidence="1" id="KW-1133">Transmembrane helix</keyword>
<gene>
    <name evidence="2" type="ORF">QBC36DRAFT_328140</name>
</gene>
<dbReference type="EMBL" id="MU866180">
    <property type="protein sequence ID" value="KAK4176925.1"/>
    <property type="molecule type" value="Genomic_DNA"/>
</dbReference>
<name>A0AAN6W805_9PEZI</name>
<comment type="caution">
    <text evidence="2">The sequence shown here is derived from an EMBL/GenBank/DDBJ whole genome shotgun (WGS) entry which is preliminary data.</text>
</comment>
<evidence type="ECO:0000256" key="1">
    <source>
        <dbReference type="SAM" id="Phobius"/>
    </source>
</evidence>